<accession>A0A1E5WCH2</accession>
<dbReference type="OrthoDB" id="694325at2759"/>
<dbReference type="Proteomes" id="UP000095767">
    <property type="component" value="Unassembled WGS sequence"/>
</dbReference>
<reference evidence="1 2" key="1">
    <citation type="submission" date="2016-09" db="EMBL/GenBank/DDBJ databases">
        <title>The draft genome of Dichanthelium oligosanthes: A C3 panicoid grass species.</title>
        <authorList>
            <person name="Studer A.J."/>
            <person name="Schnable J.C."/>
            <person name="Brutnell T.P."/>
        </authorList>
    </citation>
    <scope>NUCLEOTIDE SEQUENCE [LARGE SCALE GENOMIC DNA]</scope>
    <source>
        <strain evidence="2">cv. Kellogg 1175</strain>
        <tissue evidence="1">Leaf</tissue>
    </source>
</reference>
<dbReference type="AlphaFoldDB" id="A0A1E5WCH2"/>
<proteinExistence type="predicted"/>
<comment type="caution">
    <text evidence="1">The sequence shown here is derived from an EMBL/GenBank/DDBJ whole genome shotgun (WGS) entry which is preliminary data.</text>
</comment>
<dbReference type="InterPro" id="IPR036047">
    <property type="entry name" value="F-box-like_dom_sf"/>
</dbReference>
<dbReference type="InterPro" id="IPR055312">
    <property type="entry name" value="FBL15-like"/>
</dbReference>
<evidence type="ECO:0000313" key="1">
    <source>
        <dbReference type="EMBL" id="OEL35143.1"/>
    </source>
</evidence>
<evidence type="ECO:0008006" key="3">
    <source>
        <dbReference type="Google" id="ProtNLM"/>
    </source>
</evidence>
<dbReference type="PANTHER" id="PTHR34709:SF80">
    <property type="entry name" value="F-BOX DOMAIN-CONTAINING PROTEIN"/>
    <property type="match status" value="1"/>
</dbReference>
<name>A0A1E5WCH2_9POAL</name>
<evidence type="ECO:0000313" key="2">
    <source>
        <dbReference type="Proteomes" id="UP000095767"/>
    </source>
</evidence>
<dbReference type="SUPFAM" id="SSF81383">
    <property type="entry name" value="F-box domain"/>
    <property type="match status" value="1"/>
</dbReference>
<organism evidence="1 2">
    <name type="scientific">Dichanthelium oligosanthes</name>
    <dbReference type="NCBI Taxonomy" id="888268"/>
    <lineage>
        <taxon>Eukaryota</taxon>
        <taxon>Viridiplantae</taxon>
        <taxon>Streptophyta</taxon>
        <taxon>Embryophyta</taxon>
        <taxon>Tracheophyta</taxon>
        <taxon>Spermatophyta</taxon>
        <taxon>Magnoliopsida</taxon>
        <taxon>Liliopsida</taxon>
        <taxon>Poales</taxon>
        <taxon>Poaceae</taxon>
        <taxon>PACMAD clade</taxon>
        <taxon>Panicoideae</taxon>
        <taxon>Panicodae</taxon>
        <taxon>Paniceae</taxon>
        <taxon>Dichantheliinae</taxon>
        <taxon>Dichanthelium</taxon>
    </lineage>
</organism>
<keyword evidence="2" id="KW-1185">Reference proteome</keyword>
<gene>
    <name evidence="1" type="ORF">BAE44_0003840</name>
</gene>
<dbReference type="EMBL" id="LWDX02013144">
    <property type="protein sequence ID" value="OEL35143.1"/>
    <property type="molecule type" value="Genomic_DNA"/>
</dbReference>
<sequence length="244" mass="26360">MRGIREKFRAALRIPGGNPDLVAGGGEGGGREGQEDLLSALPDDVLLLILLCLPSAALARLWAHLPELRFPHPADLVRTCDALIAHAAPAKPHRRNMVNCQFLMGAITMLADIESLNLGLSTCGHAIGPCVFHLLKICSGIRKLNLNIHTEERAACSPGCVCHQPQDWETEEFLLNSLQEVNIFGLSGADSDFAFVKGLRPSPASDAQSFASLHFASAAGHGLRMDDCSAENCYCSFRSFSHYQ</sequence>
<dbReference type="PANTHER" id="PTHR34709">
    <property type="entry name" value="OS10G0396666 PROTEIN"/>
    <property type="match status" value="1"/>
</dbReference>
<protein>
    <recommendedName>
        <fullName evidence="3">F-box domain-containing protein</fullName>
    </recommendedName>
</protein>